<comment type="caution">
    <text evidence="1">The sequence shown here is derived from an EMBL/GenBank/DDBJ whole genome shotgun (WGS) entry which is preliminary data.</text>
</comment>
<accession>A0A2K0TG00</accession>
<dbReference type="SUPFAM" id="SSF54427">
    <property type="entry name" value="NTF2-like"/>
    <property type="match status" value="1"/>
</dbReference>
<dbReference type="GO" id="GO:0030638">
    <property type="term" value="P:polyketide metabolic process"/>
    <property type="evidence" value="ECO:0007669"/>
    <property type="project" value="InterPro"/>
</dbReference>
<protein>
    <submittedName>
        <fullName evidence="1">Uncharacterized protein</fullName>
    </submittedName>
</protein>
<dbReference type="Gene3D" id="3.10.450.50">
    <property type="match status" value="1"/>
</dbReference>
<sequence>MIAEYDYVVVRWIGGGKHTGPAFDDLLPLGRLPGQNTGRIIQFSGTTIYTLKDGKIIEEVAEEGALTALQQLGILSGARTAD</sequence>
<dbReference type="AlphaFoldDB" id="A0A2K0TG00"/>
<dbReference type="EMBL" id="MTYH01000031">
    <property type="protein sequence ID" value="PNP44454.1"/>
    <property type="molecule type" value="Genomic_DNA"/>
</dbReference>
<evidence type="ECO:0000313" key="1">
    <source>
        <dbReference type="EMBL" id="PNP44454.1"/>
    </source>
</evidence>
<organism evidence="1 2">
    <name type="scientific">Trichoderma gamsii</name>
    <dbReference type="NCBI Taxonomy" id="398673"/>
    <lineage>
        <taxon>Eukaryota</taxon>
        <taxon>Fungi</taxon>
        <taxon>Dikarya</taxon>
        <taxon>Ascomycota</taxon>
        <taxon>Pezizomycotina</taxon>
        <taxon>Sordariomycetes</taxon>
        <taxon>Hypocreomycetidae</taxon>
        <taxon>Hypocreales</taxon>
        <taxon>Hypocreaceae</taxon>
        <taxon>Trichoderma</taxon>
    </lineage>
</organism>
<name>A0A2K0TG00_9HYPO</name>
<dbReference type="Pfam" id="PF07366">
    <property type="entry name" value="SnoaL"/>
    <property type="match status" value="1"/>
</dbReference>
<dbReference type="Proteomes" id="UP000236546">
    <property type="component" value="Unassembled WGS sequence"/>
</dbReference>
<proteinExistence type="predicted"/>
<reference evidence="1 2" key="1">
    <citation type="submission" date="2017-02" db="EMBL/GenBank/DDBJ databases">
        <title>Genomes of Trichoderma spp. with biocontrol activity.</title>
        <authorList>
            <person name="Gardiner D."/>
            <person name="Kazan K."/>
            <person name="Vos C."/>
            <person name="Harvey P."/>
        </authorList>
    </citation>
    <scope>NUCLEOTIDE SEQUENCE [LARGE SCALE GENOMIC DNA]</scope>
    <source>
        <strain evidence="1 2">A5MH</strain>
    </source>
</reference>
<evidence type="ECO:0000313" key="2">
    <source>
        <dbReference type="Proteomes" id="UP000236546"/>
    </source>
</evidence>
<gene>
    <name evidence="1" type="ORF">TGAMA5MH_03800</name>
</gene>
<dbReference type="OrthoDB" id="3657563at2759"/>
<dbReference type="InterPro" id="IPR009959">
    <property type="entry name" value="Cyclase_SnoaL-like"/>
</dbReference>
<dbReference type="InterPro" id="IPR032710">
    <property type="entry name" value="NTF2-like_dom_sf"/>
</dbReference>